<dbReference type="RefSeq" id="WP_119049853.1">
    <property type="nucleotide sequence ID" value="NZ_CP032157.1"/>
</dbReference>
<dbReference type="AlphaFoldDB" id="A0A3B7MLY2"/>
<evidence type="ECO:0000313" key="2">
    <source>
        <dbReference type="Proteomes" id="UP000263900"/>
    </source>
</evidence>
<accession>A0A3B7MLY2</accession>
<evidence type="ECO:0000313" key="1">
    <source>
        <dbReference type="EMBL" id="AXY73966.1"/>
    </source>
</evidence>
<dbReference type="Proteomes" id="UP000263900">
    <property type="component" value="Chromosome"/>
</dbReference>
<dbReference type="EMBL" id="CP032157">
    <property type="protein sequence ID" value="AXY73966.1"/>
    <property type="molecule type" value="Genomic_DNA"/>
</dbReference>
<keyword evidence="2" id="KW-1185">Reference proteome</keyword>
<proteinExistence type="predicted"/>
<sequence length="297" mass="31622">MERICFLMRVAVLFVLVNTTVLQAQVGIGTLQPDSSAALEINSSNKGLLIPRVDLAANNIPLPATALMVFNTNPNYDGGAGIYINMGTGAQPQWTQLVPANAGGFIRNQTTPQPQSNFNITGNGEIAGNLDVRGISMRPENTGNTTVFGAWRFRHLGPGSISPGSFTLGMSASTVAISVLRNGFVGINRVEVPTEALQVNGNIKASGNVIVDVEYVRRDVTIGGHLGQSFYMDCPAGKKVIGGGGGHRDLNTAMYDIQVHYSGPDPSANGNRWRFFIHNDSGSSRALLLYCVCAKVQ</sequence>
<reference evidence="1 2" key="1">
    <citation type="submission" date="2018-09" db="EMBL/GenBank/DDBJ databases">
        <title>Genome sequencing of strain 6GH32-13.</title>
        <authorList>
            <person name="Weon H.-Y."/>
            <person name="Heo J."/>
            <person name="Kwon S.-W."/>
        </authorList>
    </citation>
    <scope>NUCLEOTIDE SEQUENCE [LARGE SCALE GENOMIC DNA]</scope>
    <source>
        <strain evidence="1 2">5GH32-13</strain>
    </source>
</reference>
<dbReference type="KEGG" id="pseg:D3H65_08210"/>
<name>A0A3B7MLY2_9BACT</name>
<dbReference type="OrthoDB" id="946948at2"/>
<organism evidence="1 2">
    <name type="scientific">Paraflavitalea soli</name>
    <dbReference type="NCBI Taxonomy" id="2315862"/>
    <lineage>
        <taxon>Bacteria</taxon>
        <taxon>Pseudomonadati</taxon>
        <taxon>Bacteroidota</taxon>
        <taxon>Chitinophagia</taxon>
        <taxon>Chitinophagales</taxon>
        <taxon>Chitinophagaceae</taxon>
        <taxon>Paraflavitalea</taxon>
    </lineage>
</organism>
<gene>
    <name evidence="1" type="ORF">D3H65_08210</name>
</gene>
<protein>
    <submittedName>
        <fullName evidence="1">Uncharacterized protein</fullName>
    </submittedName>
</protein>